<keyword evidence="1" id="KW-0732">Signal</keyword>
<feature type="signal peptide" evidence="1">
    <location>
        <begin position="1"/>
        <end position="34"/>
    </location>
</feature>
<name>A0A0H5RDR4_9EUKA</name>
<evidence type="ECO:0000313" key="2">
    <source>
        <dbReference type="EMBL" id="CRZ06689.1"/>
    </source>
</evidence>
<proteinExistence type="predicted"/>
<dbReference type="AlphaFoldDB" id="A0A0H5RDR4"/>
<sequence>MMDIADGLSSFSSSWFRRRFLCGLLLLDLHTCNICPDSSTDLGDTQRTVYSLRTKRIKIGATSLQRQFGELIQSDSNIIEDISAGGGLLKFNAFRILYMNCSGRSVLIATVKGSRSGGNPFSSNCIIGVFCQLHRLGSVSSKIIGPHHAFKRNMSLTEASRPSST</sequence>
<protein>
    <submittedName>
        <fullName evidence="2">Uncharacterized protein</fullName>
    </submittedName>
</protein>
<reference evidence="2" key="1">
    <citation type="submission" date="2015-04" db="EMBL/GenBank/DDBJ databases">
        <title>The genome sequence of the plant pathogenic Rhizarian Plasmodiophora brassicae reveals insights in its biotrophic life cycle and the origin of chitin synthesis.</title>
        <authorList>
            <person name="Schwelm A."/>
            <person name="Fogelqvist J."/>
            <person name="Knaust A."/>
            <person name="Julke S."/>
            <person name="Lilja T."/>
            <person name="Dhandapani V."/>
            <person name="Bonilla-Rosso G."/>
            <person name="Karlsson M."/>
            <person name="Shevchenko A."/>
            <person name="Choi S.R."/>
            <person name="Kim H.G."/>
            <person name="Park J.Y."/>
            <person name="Lim Y.P."/>
            <person name="Ludwig-Muller J."/>
            <person name="Dixelius C."/>
        </authorList>
    </citation>
    <scope>NUCLEOTIDE SEQUENCE</scope>
    <source>
        <tissue evidence="2">Potato root galls</tissue>
    </source>
</reference>
<accession>A0A0H5RDR4</accession>
<organism evidence="2">
    <name type="scientific">Spongospora subterranea</name>
    <dbReference type="NCBI Taxonomy" id="70186"/>
    <lineage>
        <taxon>Eukaryota</taxon>
        <taxon>Sar</taxon>
        <taxon>Rhizaria</taxon>
        <taxon>Endomyxa</taxon>
        <taxon>Phytomyxea</taxon>
        <taxon>Plasmodiophorida</taxon>
        <taxon>Plasmodiophoridae</taxon>
        <taxon>Spongospora</taxon>
    </lineage>
</organism>
<feature type="chain" id="PRO_5005224034" evidence="1">
    <location>
        <begin position="35"/>
        <end position="165"/>
    </location>
</feature>
<dbReference type="EMBL" id="HACM01006247">
    <property type="protein sequence ID" value="CRZ06689.1"/>
    <property type="molecule type" value="Transcribed_RNA"/>
</dbReference>
<evidence type="ECO:0000256" key="1">
    <source>
        <dbReference type="SAM" id="SignalP"/>
    </source>
</evidence>